<feature type="compositionally biased region" description="Acidic residues" evidence="1">
    <location>
        <begin position="115"/>
        <end position="133"/>
    </location>
</feature>
<proteinExistence type="predicted"/>
<comment type="caution">
    <text evidence="2">The sequence shown here is derived from an EMBL/GenBank/DDBJ whole genome shotgun (WGS) entry which is preliminary data.</text>
</comment>
<dbReference type="OrthoDB" id="459177at2759"/>
<evidence type="ECO:0000313" key="3">
    <source>
        <dbReference type="EMBL" id="CAL4785638.1"/>
    </source>
</evidence>
<dbReference type="EMBL" id="CAMXCT020002464">
    <property type="protein sequence ID" value="CAL1151701.1"/>
    <property type="molecule type" value="Genomic_DNA"/>
</dbReference>
<reference evidence="2" key="1">
    <citation type="submission" date="2022-10" db="EMBL/GenBank/DDBJ databases">
        <authorList>
            <person name="Chen Y."/>
            <person name="Dougan E. K."/>
            <person name="Chan C."/>
            <person name="Rhodes N."/>
            <person name="Thang M."/>
        </authorList>
    </citation>
    <scope>NUCLEOTIDE SEQUENCE</scope>
</reference>
<name>A0A9P1CVV0_9DINO</name>
<feature type="compositionally biased region" description="Polar residues" evidence="1">
    <location>
        <begin position="241"/>
        <end position="250"/>
    </location>
</feature>
<feature type="region of interest" description="Disordered" evidence="1">
    <location>
        <begin position="219"/>
        <end position="253"/>
    </location>
</feature>
<dbReference type="AlphaFoldDB" id="A0A9P1CVV0"/>
<gene>
    <name evidence="2" type="ORF">C1SCF055_LOCUS24635</name>
</gene>
<protein>
    <submittedName>
        <fullName evidence="3">Sodium-coupled neutral amino acid transporter 6</fullName>
    </submittedName>
</protein>
<feature type="compositionally biased region" description="Acidic residues" evidence="1">
    <location>
        <begin position="81"/>
        <end position="94"/>
    </location>
</feature>
<reference evidence="3 4" key="2">
    <citation type="submission" date="2024-05" db="EMBL/GenBank/DDBJ databases">
        <authorList>
            <person name="Chen Y."/>
            <person name="Shah S."/>
            <person name="Dougan E. K."/>
            <person name="Thang M."/>
            <person name="Chan C."/>
        </authorList>
    </citation>
    <scope>NUCLEOTIDE SEQUENCE [LARGE SCALE GENOMIC DNA]</scope>
</reference>
<sequence>MPPTSPAAFFGTSSPMSYTAKAQMRLQEDALRLEAEHGHRHELRAMAMEVSSAKELSDIIVVSTRPGQPGTKAILECTPPDSDDRESQEDETEQPEDRRKTLITVNLSALSMPVQDDDPYEDEEEEDQESDELVVVEDKPYISHKQAQSVRLLGILENIERRVCFAPRAPHLTLPPGAPGASEPSRPRTSPFLPSRPGSKDGKTKCPKAMRAAAYYSSRPTTVGTGSDAGTRPATVDSKKNQTPGMTRITSPVKPQWDTSFYSMHQRRIPTYDALIDENCPVLSSPERLRHIIETRELPDAYLHIVRARFEQHRKYFDK</sequence>
<accession>A0A9P1CVV0</accession>
<feature type="region of interest" description="Disordered" evidence="1">
    <location>
        <begin position="170"/>
        <end position="206"/>
    </location>
</feature>
<feature type="non-terminal residue" evidence="2">
    <location>
        <position position="1"/>
    </location>
</feature>
<feature type="region of interest" description="Disordered" evidence="1">
    <location>
        <begin position="64"/>
        <end position="133"/>
    </location>
</feature>
<evidence type="ECO:0000313" key="4">
    <source>
        <dbReference type="Proteomes" id="UP001152797"/>
    </source>
</evidence>
<evidence type="ECO:0000256" key="1">
    <source>
        <dbReference type="SAM" id="MobiDB-lite"/>
    </source>
</evidence>
<organism evidence="2">
    <name type="scientific">Cladocopium goreaui</name>
    <dbReference type="NCBI Taxonomy" id="2562237"/>
    <lineage>
        <taxon>Eukaryota</taxon>
        <taxon>Sar</taxon>
        <taxon>Alveolata</taxon>
        <taxon>Dinophyceae</taxon>
        <taxon>Suessiales</taxon>
        <taxon>Symbiodiniaceae</taxon>
        <taxon>Cladocopium</taxon>
    </lineage>
</organism>
<dbReference type="Proteomes" id="UP001152797">
    <property type="component" value="Unassembled WGS sequence"/>
</dbReference>
<evidence type="ECO:0000313" key="2">
    <source>
        <dbReference type="EMBL" id="CAI3998326.1"/>
    </source>
</evidence>
<keyword evidence="4" id="KW-1185">Reference proteome</keyword>
<dbReference type="EMBL" id="CAMXCT010002464">
    <property type="protein sequence ID" value="CAI3998326.1"/>
    <property type="molecule type" value="Genomic_DNA"/>
</dbReference>
<dbReference type="EMBL" id="CAMXCT030002464">
    <property type="protein sequence ID" value="CAL4785638.1"/>
    <property type="molecule type" value="Genomic_DNA"/>
</dbReference>